<protein>
    <submittedName>
        <fullName evidence="3">Tetratricopeptide repeat protein</fullName>
    </submittedName>
</protein>
<feature type="chain" id="PRO_5046278669" evidence="2">
    <location>
        <begin position="22"/>
        <end position="170"/>
    </location>
</feature>
<keyword evidence="4" id="KW-1185">Reference proteome</keyword>
<comment type="caution">
    <text evidence="3">The sequence shown here is derived from an EMBL/GenBank/DDBJ whole genome shotgun (WGS) entry which is preliminary data.</text>
</comment>
<dbReference type="Gene3D" id="1.25.40.10">
    <property type="entry name" value="Tetratricopeptide repeat domain"/>
    <property type="match status" value="1"/>
</dbReference>
<accession>A0ABV4AMJ2</accession>
<reference evidence="3 4" key="1">
    <citation type="submission" date="2024-07" db="EMBL/GenBank/DDBJ databases">
        <authorList>
            <person name="Ren Q."/>
        </authorList>
    </citation>
    <scope>NUCLEOTIDE SEQUENCE [LARGE SCALE GENOMIC DNA]</scope>
    <source>
        <strain evidence="3 4">REN37</strain>
    </source>
</reference>
<dbReference type="RefSeq" id="WP_369456324.1">
    <property type="nucleotide sequence ID" value="NZ_JBGCUO010000002.1"/>
</dbReference>
<dbReference type="Proteomes" id="UP001562065">
    <property type="component" value="Unassembled WGS sequence"/>
</dbReference>
<evidence type="ECO:0000313" key="3">
    <source>
        <dbReference type="EMBL" id="MEY1663058.1"/>
    </source>
</evidence>
<keyword evidence="2" id="KW-0732">Signal</keyword>
<feature type="signal peptide" evidence="2">
    <location>
        <begin position="1"/>
        <end position="21"/>
    </location>
</feature>
<name>A0ABV4AMJ2_9GAMM</name>
<proteinExistence type="predicted"/>
<gene>
    <name evidence="3" type="ORF">AB5I84_12925</name>
</gene>
<organism evidence="3 4">
    <name type="scientific">Isoalcanivorax beigongshangi</name>
    <dbReference type="NCBI Taxonomy" id="3238810"/>
    <lineage>
        <taxon>Bacteria</taxon>
        <taxon>Pseudomonadati</taxon>
        <taxon>Pseudomonadota</taxon>
        <taxon>Gammaproteobacteria</taxon>
        <taxon>Oceanospirillales</taxon>
        <taxon>Alcanivoracaceae</taxon>
        <taxon>Isoalcanivorax</taxon>
    </lineage>
</organism>
<evidence type="ECO:0000256" key="2">
    <source>
        <dbReference type="SAM" id="SignalP"/>
    </source>
</evidence>
<evidence type="ECO:0000313" key="4">
    <source>
        <dbReference type="Proteomes" id="UP001562065"/>
    </source>
</evidence>
<sequence>MAATTVRLMVVGLTLALGACAVTPPGGDTGAGPRTIPQLPPQQPATALPPVAIAASSPTYSLLSAAQGARRQQDLGKAGRYLERALNVAGPGEATVLYRELAELRIQEGQPRAAEGLLMRALREAPAHDEWRAELWERIAAVRAQQGNSAGAKDARQRADTLRAGKPRSA</sequence>
<dbReference type="SUPFAM" id="SSF48452">
    <property type="entry name" value="TPR-like"/>
    <property type="match status" value="1"/>
</dbReference>
<dbReference type="PROSITE" id="PS51257">
    <property type="entry name" value="PROKAR_LIPOPROTEIN"/>
    <property type="match status" value="1"/>
</dbReference>
<feature type="compositionally biased region" description="Basic and acidic residues" evidence="1">
    <location>
        <begin position="153"/>
        <end position="163"/>
    </location>
</feature>
<feature type="region of interest" description="Disordered" evidence="1">
    <location>
        <begin position="146"/>
        <end position="170"/>
    </location>
</feature>
<evidence type="ECO:0000256" key="1">
    <source>
        <dbReference type="SAM" id="MobiDB-lite"/>
    </source>
</evidence>
<dbReference type="InterPro" id="IPR011990">
    <property type="entry name" value="TPR-like_helical_dom_sf"/>
</dbReference>
<dbReference type="EMBL" id="JBGCUO010000002">
    <property type="protein sequence ID" value="MEY1663058.1"/>
    <property type="molecule type" value="Genomic_DNA"/>
</dbReference>